<dbReference type="InterPro" id="IPR007110">
    <property type="entry name" value="Ig-like_dom"/>
</dbReference>
<keyword evidence="18" id="KW-0393">Immunoglobulin domain</keyword>
<evidence type="ECO:0000259" key="25">
    <source>
        <dbReference type="PROSITE" id="PS50835"/>
    </source>
</evidence>
<evidence type="ECO:0000256" key="7">
    <source>
        <dbReference type="ARBA" id="ARBA00022692"/>
    </source>
</evidence>
<comment type="subcellular location">
    <subcellularLocation>
        <location evidence="1">Cell membrane</location>
        <topology evidence="1">Single-pass type I membrane protein</topology>
    </subcellularLocation>
    <subcellularLocation>
        <location evidence="2">Cell projection</location>
        <location evidence="2">Growth cone</location>
    </subcellularLocation>
</comment>
<feature type="chain" id="PRO_5044648250" description="Neural cell adhesion molecule L1" evidence="24">
    <location>
        <begin position="20"/>
        <end position="1261"/>
    </location>
</feature>
<feature type="domain" description="Ig-like" evidence="25">
    <location>
        <begin position="237"/>
        <end position="327"/>
    </location>
</feature>
<keyword evidence="13 23" id="KW-1133">Transmembrane helix</keyword>
<dbReference type="FunFam" id="2.60.40.10:FF:000005">
    <property type="entry name" value="Neuronal cell adhesion molecule"/>
    <property type="match status" value="1"/>
</dbReference>
<feature type="domain" description="Fibronectin type-III" evidence="26">
    <location>
        <begin position="913"/>
        <end position="1009"/>
    </location>
</feature>
<evidence type="ECO:0000313" key="28">
    <source>
        <dbReference type="RefSeq" id="XP_020832903.1"/>
    </source>
</evidence>
<evidence type="ECO:0000256" key="1">
    <source>
        <dbReference type="ARBA" id="ARBA00004251"/>
    </source>
</evidence>
<name>A0A6P5JPG7_PHACI</name>
<dbReference type="InterPro" id="IPR003598">
    <property type="entry name" value="Ig_sub2"/>
</dbReference>
<feature type="domain" description="Ig-like" evidence="25">
    <location>
        <begin position="136"/>
        <end position="223"/>
    </location>
</feature>
<feature type="region of interest" description="Disordered" evidence="22">
    <location>
        <begin position="1229"/>
        <end position="1261"/>
    </location>
</feature>
<dbReference type="SUPFAM" id="SSF48726">
    <property type="entry name" value="Immunoglobulin"/>
    <property type="match status" value="6"/>
</dbReference>
<organism evidence="27 29">
    <name type="scientific">Phascolarctos cinereus</name>
    <name type="common">Koala</name>
    <dbReference type="NCBI Taxonomy" id="38626"/>
    <lineage>
        <taxon>Eukaryota</taxon>
        <taxon>Metazoa</taxon>
        <taxon>Chordata</taxon>
        <taxon>Craniata</taxon>
        <taxon>Vertebrata</taxon>
        <taxon>Euteleostomi</taxon>
        <taxon>Mammalia</taxon>
        <taxon>Metatheria</taxon>
        <taxon>Diprotodontia</taxon>
        <taxon>Phascolarctidae</taxon>
        <taxon>Phascolarctos</taxon>
    </lineage>
</organism>
<evidence type="ECO:0000256" key="13">
    <source>
        <dbReference type="ARBA" id="ARBA00022989"/>
    </source>
</evidence>
<comment type="function">
    <text evidence="19">Neural cell adhesion molecule involved in the dynamics of cell adhesion and in the generation of transmembrane signals at tyrosine kinase receptors. During brain development, critical in multiple processes, including neuronal migration, axonal growth and fasciculation, and synaptogenesis. In the mature brain, plays a role in the dynamics of neuronal structure and function, including synaptic plasticity.</text>
</comment>
<keyword evidence="11" id="KW-0130">Cell adhesion</keyword>
<reference evidence="28 29" key="1">
    <citation type="submission" date="2025-04" db="UniProtKB">
        <authorList>
            <consortium name="RefSeq"/>
        </authorList>
    </citation>
    <scope>IDENTIFICATION</scope>
    <source>
        <tissue evidence="28 29">Spleen</tissue>
    </source>
</reference>
<dbReference type="SMART" id="SM00409">
    <property type="entry name" value="IG"/>
    <property type="match status" value="6"/>
</dbReference>
<dbReference type="CDD" id="cd05845">
    <property type="entry name" value="IgI_2_L1-CAM_like"/>
    <property type="match status" value="1"/>
</dbReference>
<dbReference type="InterPro" id="IPR003599">
    <property type="entry name" value="Ig_sub"/>
</dbReference>
<protein>
    <recommendedName>
        <fullName evidence="21">Neural cell adhesion molecule L1</fullName>
    </recommendedName>
</protein>
<evidence type="ECO:0000259" key="26">
    <source>
        <dbReference type="PROSITE" id="PS50853"/>
    </source>
</evidence>
<dbReference type="CTD" id="3897"/>
<feature type="signal peptide" evidence="24">
    <location>
        <begin position="1"/>
        <end position="19"/>
    </location>
</feature>
<evidence type="ECO:0000313" key="27">
    <source>
        <dbReference type="Proteomes" id="UP000515140"/>
    </source>
</evidence>
<keyword evidence="15" id="KW-1015">Disulfide bond</keyword>
<feature type="compositionally biased region" description="Basic and acidic residues" evidence="22">
    <location>
        <begin position="707"/>
        <end position="719"/>
    </location>
</feature>
<keyword evidence="6" id="KW-0597">Phosphoprotein</keyword>
<keyword evidence="7 23" id="KW-0812">Transmembrane</keyword>
<proteinExistence type="inferred from homology"/>
<dbReference type="SUPFAM" id="SSF49265">
    <property type="entry name" value="Fibronectin type III"/>
    <property type="match status" value="3"/>
</dbReference>
<feature type="domain" description="Ig-like" evidence="25">
    <location>
        <begin position="330"/>
        <end position="417"/>
    </location>
</feature>
<dbReference type="GO" id="GO:0007155">
    <property type="term" value="P:cell adhesion"/>
    <property type="evidence" value="ECO:0007669"/>
    <property type="project" value="UniProtKB-KW"/>
</dbReference>
<dbReference type="AlphaFoldDB" id="A0A6P5JPG7"/>
<evidence type="ECO:0000256" key="12">
    <source>
        <dbReference type="ARBA" id="ARBA00022902"/>
    </source>
</evidence>
<dbReference type="FunFam" id="2.60.40.10:FF:000658">
    <property type="entry name" value="Neural cell adhesion molecule L1"/>
    <property type="match status" value="1"/>
</dbReference>
<evidence type="ECO:0000256" key="9">
    <source>
        <dbReference type="ARBA" id="ARBA00022737"/>
    </source>
</evidence>
<feature type="domain" description="Ig-like" evidence="25">
    <location>
        <begin position="34"/>
        <end position="128"/>
    </location>
</feature>
<evidence type="ECO:0000256" key="2">
    <source>
        <dbReference type="ARBA" id="ARBA00004624"/>
    </source>
</evidence>
<dbReference type="FunFam" id="2.60.40.10:FF:000028">
    <property type="entry name" value="Neuronal cell adhesion molecule"/>
    <property type="match status" value="1"/>
</dbReference>
<keyword evidence="9" id="KW-0677">Repeat</keyword>
<dbReference type="GeneID" id="110201525"/>
<evidence type="ECO:0000256" key="21">
    <source>
        <dbReference type="ARBA" id="ARBA00074488"/>
    </source>
</evidence>
<comment type="similarity">
    <text evidence="3">Belongs to the immunoglobulin superfamily. L1/neurofascin/NgCAM family.</text>
</comment>
<gene>
    <name evidence="28 29" type="primary">L1CAM</name>
</gene>
<dbReference type="CDD" id="cd00063">
    <property type="entry name" value="FN3"/>
    <property type="match status" value="4"/>
</dbReference>
<evidence type="ECO:0000256" key="3">
    <source>
        <dbReference type="ARBA" id="ARBA00008588"/>
    </source>
</evidence>
<evidence type="ECO:0000256" key="6">
    <source>
        <dbReference type="ARBA" id="ARBA00022553"/>
    </source>
</evidence>
<evidence type="ECO:0000256" key="15">
    <source>
        <dbReference type="ARBA" id="ARBA00023157"/>
    </source>
</evidence>
<evidence type="ECO:0000256" key="17">
    <source>
        <dbReference type="ARBA" id="ARBA00023273"/>
    </source>
</evidence>
<sequence length="1261" mass="142927">MAVVLSYLWTLLLWSLGLCIQIPEHYNKHMMQPPNITEQSPERLVVFPTDEISLKCEASGKPEVQFRWTKENIRFSPEKEPGVITHMNSGSFTITGNNSNFAQRYQGTYRCFASNRLGTAMSHEIQLVAEGAPKWPKEKVQPFEVEEGQSVVLPCNPPASAVQPRIYWMNSRIFHIAQDERVTMGQNGNLYFANVLTNDSHSDYICHAHFLGARTIMQKEPIDLRVKPTNNMIYRRPRLLLPEGLTSRLVALRGQPLVLECIAEGFPTPTIKWSYPSNQMQAGRVTYQNFNKTLRLVKVEEEDDGEYRCWAENTLGSAQHVYYVTVEAAPYWLQEPKSLVLAPGETARLNCQVQGRPRPMVTWRINGVSLENLTRDDKLRVQGGALILSNVQPNDTMVTQCEARNKHGLLLANAYIFVVQLPTKILTPDNKTYREVQGSTAHLLCNAFGVPMPSIQWLNRDQATVLQDERFVPYTNGTLAIRDLQTNDTGSYFCEADNDQNRVSIQAHLQVKEATRIKKGPQNQIVKKGSNVKFPCHVSFDPSLEIQIDWYWNDQNIKDVSEGDKYVLKEEELTIKNLDYTDQGNYSCVVKTSLDSVEKKAMLLVVGSPGPVGQLELYKQKDFHIQLSWSPAEEHNSPIEKYNIEFEDRTMEPGTWYPLATVPGNETSTRLKLSPFIHYNFRVIANNKYGASEPSPDSEPFVTPKSVPEKNPTDVKGEGNETNNMVITWKPLKWMDWNAPELKYRVQWRQKNESEWQEAMVRASKFVVSNTPTFVPYEIKVQAVNEVGKGPDPQIVIGYSGEDVPQATPIVAIELLNATTVRIKWVPVDLNEVRGHLRGYRVTYWWVNSRWSRSKRHTPKIFIDRPASATEAVLPDLRPYSIYGVQVQVFNGRGLGPPSETIQFHTDEGVPDRPQSLHLRRLSDTALQLSWRPPLNPNGELKGYQLLYKPVNQETEEEEIVTQFLPPTILMLNLSGLSPQSLYHFQLRATTKVGPGEMITQQGSTILKSGIPTFGNISTVTSENASTIYWSPEEGQHDVTFQIWFKPLGDKKNLLPQHVNYSQKFYIQENLEPDTQYTIYFYGYNYTDEMVLFREMEVKTGGTDRVKLPSGNFATRSWFIVFISAMILLLLILLILCFIKRSKGGKYSVKDKEDTQVDSEARPMKDETFGEYRSLESFSILKYSDNEEKGFGSSQPSLNGDIKPLGSDDSLADYGGSVDVQFNEDGSFIGQYSGKKEKEATGGNDSSGATSPINPTAVTLE</sequence>
<evidence type="ECO:0000256" key="23">
    <source>
        <dbReference type="SAM" id="Phobius"/>
    </source>
</evidence>
<feature type="domain" description="Fibronectin type-III" evidence="26">
    <location>
        <begin position="1011"/>
        <end position="1103"/>
    </location>
</feature>
<dbReference type="InterPro" id="IPR036179">
    <property type="entry name" value="Ig-like_dom_sf"/>
</dbReference>
<feature type="region of interest" description="Disordered" evidence="22">
    <location>
        <begin position="691"/>
        <end position="721"/>
    </location>
</feature>
<keyword evidence="4" id="KW-0217">Developmental protein</keyword>
<evidence type="ECO:0000256" key="5">
    <source>
        <dbReference type="ARBA" id="ARBA00022475"/>
    </source>
</evidence>
<comment type="subunit">
    <text evidence="20">Interacts with SHTN1; the interaction occurs in axonal growth cones. Interacts with isoform 2 of BSG.</text>
</comment>
<dbReference type="FunFam" id="2.60.40.10:FF:000057">
    <property type="entry name" value="neural cell adhesion molecule L1"/>
    <property type="match status" value="1"/>
</dbReference>
<evidence type="ECO:0000256" key="22">
    <source>
        <dbReference type="SAM" id="MobiDB-lite"/>
    </source>
</evidence>
<evidence type="ECO:0000256" key="16">
    <source>
        <dbReference type="ARBA" id="ARBA00023180"/>
    </source>
</evidence>
<dbReference type="Pfam" id="PF00041">
    <property type="entry name" value="fn3"/>
    <property type="match status" value="4"/>
</dbReference>
<dbReference type="SMART" id="SM00408">
    <property type="entry name" value="IGc2"/>
    <property type="match status" value="5"/>
</dbReference>
<dbReference type="FunFam" id="2.60.40.10:FF:000063">
    <property type="entry name" value="neural cell adhesion molecule L1"/>
    <property type="match status" value="1"/>
</dbReference>
<dbReference type="GO" id="GO:0005886">
    <property type="term" value="C:plasma membrane"/>
    <property type="evidence" value="ECO:0007669"/>
    <property type="project" value="UniProtKB-SubCell"/>
</dbReference>
<evidence type="ECO:0000256" key="19">
    <source>
        <dbReference type="ARBA" id="ARBA00060042"/>
    </source>
</evidence>
<dbReference type="InterPro" id="IPR003961">
    <property type="entry name" value="FN3_dom"/>
</dbReference>
<feature type="transmembrane region" description="Helical" evidence="23">
    <location>
        <begin position="1118"/>
        <end position="1139"/>
    </location>
</feature>
<dbReference type="PANTHER" id="PTHR12231:SF241">
    <property type="entry name" value="L1 CELL ADHESION MOLECULE"/>
    <property type="match status" value="1"/>
</dbReference>
<dbReference type="Pfam" id="PF13882">
    <property type="entry name" value="Bravo_FIGEY"/>
    <property type="match status" value="1"/>
</dbReference>
<dbReference type="Gene3D" id="2.60.40.10">
    <property type="entry name" value="Immunoglobulins"/>
    <property type="match status" value="10"/>
</dbReference>
<evidence type="ECO:0000256" key="4">
    <source>
        <dbReference type="ARBA" id="ARBA00022473"/>
    </source>
</evidence>
<evidence type="ECO:0000256" key="14">
    <source>
        <dbReference type="ARBA" id="ARBA00023136"/>
    </source>
</evidence>
<evidence type="ECO:0000256" key="8">
    <source>
        <dbReference type="ARBA" id="ARBA00022729"/>
    </source>
</evidence>
<dbReference type="RefSeq" id="XP_020832904.1">
    <property type="nucleotide sequence ID" value="XM_020977245.1"/>
</dbReference>
<evidence type="ECO:0000256" key="18">
    <source>
        <dbReference type="ARBA" id="ARBA00023319"/>
    </source>
</evidence>
<evidence type="ECO:0000313" key="29">
    <source>
        <dbReference type="RefSeq" id="XP_020832904.1"/>
    </source>
</evidence>
<dbReference type="RefSeq" id="XP_020832903.1">
    <property type="nucleotide sequence ID" value="XM_020977244.1"/>
</dbReference>
<dbReference type="PROSITE" id="PS50835">
    <property type="entry name" value="IG_LIKE"/>
    <property type="match status" value="6"/>
</dbReference>
<feature type="domain" description="Fibronectin type-III" evidence="26">
    <location>
        <begin position="611"/>
        <end position="706"/>
    </location>
</feature>
<dbReference type="FunFam" id="2.60.40.10:FF:000038">
    <property type="entry name" value="Neuronal cell adhesion molecule"/>
    <property type="match status" value="1"/>
</dbReference>
<dbReference type="Pfam" id="PF07679">
    <property type="entry name" value="I-set"/>
    <property type="match status" value="4"/>
</dbReference>
<accession>A0A6P5JPG7</accession>
<keyword evidence="12" id="KW-0524">Neurogenesis</keyword>
<feature type="domain" description="Ig-like" evidence="25">
    <location>
        <begin position="515"/>
        <end position="598"/>
    </location>
</feature>
<evidence type="ECO:0000256" key="20">
    <source>
        <dbReference type="ARBA" id="ARBA00063896"/>
    </source>
</evidence>
<dbReference type="Proteomes" id="UP000515140">
    <property type="component" value="Unplaced"/>
</dbReference>
<dbReference type="InterPro" id="IPR013783">
    <property type="entry name" value="Ig-like_fold"/>
</dbReference>
<dbReference type="GO" id="GO:0030426">
    <property type="term" value="C:growth cone"/>
    <property type="evidence" value="ECO:0007669"/>
    <property type="project" value="UniProtKB-SubCell"/>
</dbReference>
<evidence type="ECO:0000256" key="10">
    <source>
        <dbReference type="ARBA" id="ARBA00022782"/>
    </source>
</evidence>
<feature type="domain" description="Fibronectin type-III" evidence="26">
    <location>
        <begin position="806"/>
        <end position="909"/>
    </location>
</feature>
<keyword evidence="27" id="KW-1185">Reference proteome</keyword>
<keyword evidence="16" id="KW-0325">Glycoprotein</keyword>
<keyword evidence="10" id="KW-0221">Differentiation</keyword>
<feature type="domain" description="Ig-like" evidence="25">
    <location>
        <begin position="422"/>
        <end position="510"/>
    </location>
</feature>
<keyword evidence="17" id="KW-0966">Cell projection</keyword>
<keyword evidence="8 24" id="KW-0732">Signal</keyword>
<dbReference type="Pfam" id="PF13927">
    <property type="entry name" value="Ig_3"/>
    <property type="match status" value="1"/>
</dbReference>
<dbReference type="InterPro" id="IPR013098">
    <property type="entry name" value="Ig_I-set"/>
</dbReference>
<dbReference type="GO" id="GO:0009986">
    <property type="term" value="C:cell surface"/>
    <property type="evidence" value="ECO:0007669"/>
    <property type="project" value="UniProtKB-ARBA"/>
</dbReference>
<dbReference type="KEGG" id="pcw:110201525"/>
<dbReference type="FunFam" id="2.60.40.10:FF:000078">
    <property type="entry name" value="Neuronal cell adhesion molecule"/>
    <property type="match status" value="1"/>
</dbReference>
<keyword evidence="5" id="KW-1003">Cell membrane</keyword>
<feature type="domain" description="Fibronectin type-III" evidence="26">
    <location>
        <begin position="711"/>
        <end position="803"/>
    </location>
</feature>
<feature type="compositionally biased region" description="Polar residues" evidence="22">
    <location>
        <begin position="1243"/>
        <end position="1261"/>
    </location>
</feature>
<evidence type="ECO:0000256" key="24">
    <source>
        <dbReference type="SAM" id="SignalP"/>
    </source>
</evidence>
<dbReference type="GO" id="GO:0061564">
    <property type="term" value="P:axon development"/>
    <property type="evidence" value="ECO:0007669"/>
    <property type="project" value="UniProtKB-ARBA"/>
</dbReference>
<dbReference type="FunFam" id="2.60.40.10:FF:000100">
    <property type="entry name" value="Neuronal cell adhesion molecule a"/>
    <property type="match status" value="1"/>
</dbReference>
<dbReference type="InterPro" id="IPR026966">
    <property type="entry name" value="Neurofascin/L1/NrCAM_C"/>
</dbReference>
<dbReference type="InterPro" id="IPR051170">
    <property type="entry name" value="Neural/epithelial_adhesion"/>
</dbReference>
<dbReference type="PANTHER" id="PTHR12231">
    <property type="entry name" value="CTX-RELATED TYPE I TRANSMEMBRANE PROTEIN"/>
    <property type="match status" value="1"/>
</dbReference>
<keyword evidence="14 23" id="KW-0472">Membrane</keyword>
<dbReference type="InterPro" id="IPR036116">
    <property type="entry name" value="FN3_sf"/>
</dbReference>
<dbReference type="PROSITE" id="PS50853">
    <property type="entry name" value="FN3"/>
    <property type="match status" value="5"/>
</dbReference>
<dbReference type="SMART" id="SM00060">
    <property type="entry name" value="FN3"/>
    <property type="match status" value="5"/>
</dbReference>
<evidence type="ECO:0000256" key="11">
    <source>
        <dbReference type="ARBA" id="ARBA00022889"/>
    </source>
</evidence>